<reference evidence="4" key="1">
    <citation type="journal article" date="2017" name="Genome Biol.">
        <title>Comparative genomics reveals high biological diversity and specific adaptations in the industrially and medically important fungal genus Aspergillus.</title>
        <authorList>
            <person name="de Vries R.P."/>
            <person name="Riley R."/>
            <person name="Wiebenga A."/>
            <person name="Aguilar-Osorio G."/>
            <person name="Amillis S."/>
            <person name="Uchima C.A."/>
            <person name="Anderluh G."/>
            <person name="Asadollahi M."/>
            <person name="Askin M."/>
            <person name="Barry K."/>
            <person name="Battaglia E."/>
            <person name="Bayram O."/>
            <person name="Benocci T."/>
            <person name="Braus-Stromeyer S.A."/>
            <person name="Caldana C."/>
            <person name="Canovas D."/>
            <person name="Cerqueira G.C."/>
            <person name="Chen F."/>
            <person name="Chen W."/>
            <person name="Choi C."/>
            <person name="Clum A."/>
            <person name="Dos Santos R.A."/>
            <person name="Damasio A.R."/>
            <person name="Diallinas G."/>
            <person name="Emri T."/>
            <person name="Fekete E."/>
            <person name="Flipphi M."/>
            <person name="Freyberg S."/>
            <person name="Gallo A."/>
            <person name="Gournas C."/>
            <person name="Habgood R."/>
            <person name="Hainaut M."/>
            <person name="Harispe M.L."/>
            <person name="Henrissat B."/>
            <person name="Hilden K.S."/>
            <person name="Hope R."/>
            <person name="Hossain A."/>
            <person name="Karabika E."/>
            <person name="Karaffa L."/>
            <person name="Karanyi Z."/>
            <person name="Krasevec N."/>
            <person name="Kuo A."/>
            <person name="Kusch H."/>
            <person name="LaButti K."/>
            <person name="Lagendijk E.L."/>
            <person name="Lapidus A."/>
            <person name="Levasseur A."/>
            <person name="Lindquist E."/>
            <person name="Lipzen A."/>
            <person name="Logrieco A.F."/>
            <person name="MacCabe A."/>
            <person name="Maekelae M.R."/>
            <person name="Malavazi I."/>
            <person name="Melin P."/>
            <person name="Meyer V."/>
            <person name="Mielnichuk N."/>
            <person name="Miskei M."/>
            <person name="Molnar A.P."/>
            <person name="Mule G."/>
            <person name="Ngan C.Y."/>
            <person name="Orejas M."/>
            <person name="Orosz E."/>
            <person name="Ouedraogo J.P."/>
            <person name="Overkamp K.M."/>
            <person name="Park H.-S."/>
            <person name="Perrone G."/>
            <person name="Piumi F."/>
            <person name="Punt P.J."/>
            <person name="Ram A.F."/>
            <person name="Ramon A."/>
            <person name="Rauscher S."/>
            <person name="Record E."/>
            <person name="Riano-Pachon D.M."/>
            <person name="Robert V."/>
            <person name="Roehrig J."/>
            <person name="Ruller R."/>
            <person name="Salamov A."/>
            <person name="Salih N.S."/>
            <person name="Samson R.A."/>
            <person name="Sandor E."/>
            <person name="Sanguinetti M."/>
            <person name="Schuetze T."/>
            <person name="Sepcic K."/>
            <person name="Shelest E."/>
            <person name="Sherlock G."/>
            <person name="Sophianopoulou V."/>
            <person name="Squina F.M."/>
            <person name="Sun H."/>
            <person name="Susca A."/>
            <person name="Todd R.B."/>
            <person name="Tsang A."/>
            <person name="Unkles S.E."/>
            <person name="van de Wiele N."/>
            <person name="van Rossen-Uffink D."/>
            <person name="Oliveira J.V."/>
            <person name="Vesth T.C."/>
            <person name="Visser J."/>
            <person name="Yu J.-H."/>
            <person name="Zhou M."/>
            <person name="Andersen M.R."/>
            <person name="Archer D.B."/>
            <person name="Baker S.E."/>
            <person name="Benoit I."/>
            <person name="Brakhage A.A."/>
            <person name="Braus G.H."/>
            <person name="Fischer R."/>
            <person name="Frisvad J.C."/>
            <person name="Goldman G.H."/>
            <person name="Houbraken J."/>
            <person name="Oakley B."/>
            <person name="Pocsi I."/>
            <person name="Scazzocchio C."/>
            <person name="Seiboth B."/>
            <person name="vanKuyk P.A."/>
            <person name="Wortman J."/>
            <person name="Dyer P.S."/>
            <person name="Grigoriev I.V."/>
        </authorList>
    </citation>
    <scope>NUCLEOTIDE SEQUENCE [LARGE SCALE GENOMIC DNA]</scope>
    <source>
        <strain evidence="4">CBS 593.65</strain>
    </source>
</reference>
<protein>
    <submittedName>
        <fullName evidence="3">Uncharacterized protein</fullName>
    </submittedName>
</protein>
<evidence type="ECO:0000313" key="4">
    <source>
        <dbReference type="Proteomes" id="UP000184356"/>
    </source>
</evidence>
<dbReference type="GeneID" id="63760972"/>
<dbReference type="AlphaFoldDB" id="A0A1L9TI48"/>
<name>A0A1L9TI48_9EURO</name>
<gene>
    <name evidence="3" type="ORF">ASPSYDRAFT_31713</name>
</gene>
<organism evidence="3 4">
    <name type="scientific">Aspergillus sydowii CBS 593.65</name>
    <dbReference type="NCBI Taxonomy" id="1036612"/>
    <lineage>
        <taxon>Eukaryota</taxon>
        <taxon>Fungi</taxon>
        <taxon>Dikarya</taxon>
        <taxon>Ascomycota</taxon>
        <taxon>Pezizomycotina</taxon>
        <taxon>Eurotiomycetes</taxon>
        <taxon>Eurotiomycetidae</taxon>
        <taxon>Eurotiales</taxon>
        <taxon>Aspergillaceae</taxon>
        <taxon>Aspergillus</taxon>
        <taxon>Aspergillus subgen. Nidulantes</taxon>
    </lineage>
</organism>
<accession>A0A1L9TI48</accession>
<proteinExistence type="predicted"/>
<evidence type="ECO:0000256" key="2">
    <source>
        <dbReference type="SAM" id="Phobius"/>
    </source>
</evidence>
<evidence type="ECO:0000256" key="1">
    <source>
        <dbReference type="SAM" id="MobiDB-lite"/>
    </source>
</evidence>
<keyword evidence="2" id="KW-0812">Transmembrane</keyword>
<keyword evidence="2" id="KW-1133">Transmembrane helix</keyword>
<dbReference type="EMBL" id="KV878586">
    <property type="protein sequence ID" value="OJJ59095.1"/>
    <property type="molecule type" value="Genomic_DNA"/>
</dbReference>
<dbReference type="VEuPathDB" id="FungiDB:ASPSYDRAFT_31713"/>
<keyword evidence="2" id="KW-0472">Membrane</keyword>
<dbReference type="OrthoDB" id="10445952at2759"/>
<dbReference type="Proteomes" id="UP000184356">
    <property type="component" value="Unassembled WGS sequence"/>
</dbReference>
<keyword evidence="4" id="KW-1185">Reference proteome</keyword>
<feature type="region of interest" description="Disordered" evidence="1">
    <location>
        <begin position="40"/>
        <end position="61"/>
    </location>
</feature>
<sequence length="168" mass="18542">MGNSSSQLEARASHEHDVLLTDYDIPPPLYQNASAGRVLDEKAPPAAADSPETPEPSNPLNPSIVQTIRNHIINTAKSCGTALKELSENKFVRPFVVTGIIVTRLLILMTYVVGYPIYVISYWPLYLLLVFAQRIYPEGFEDEHGAAARFVSWAQGVPCPCQICDGER</sequence>
<dbReference type="RefSeq" id="XP_040702901.1">
    <property type="nucleotide sequence ID" value="XM_040844899.1"/>
</dbReference>
<evidence type="ECO:0000313" key="3">
    <source>
        <dbReference type="EMBL" id="OJJ59095.1"/>
    </source>
</evidence>
<feature type="transmembrane region" description="Helical" evidence="2">
    <location>
        <begin position="115"/>
        <end position="132"/>
    </location>
</feature>